<accession>A0ABR3HGS5</accession>
<name>A0ABR3HGS5_LOXSC</name>
<dbReference type="PANTHER" id="PTHR33223">
    <property type="entry name" value="CCHC-TYPE DOMAIN-CONTAINING PROTEIN"/>
    <property type="match status" value="1"/>
</dbReference>
<feature type="domain" description="CCHC-type" evidence="3">
    <location>
        <begin position="255"/>
        <end position="271"/>
    </location>
</feature>
<gene>
    <name evidence="4" type="ORF">ABMA27_005756</name>
</gene>
<evidence type="ECO:0000313" key="4">
    <source>
        <dbReference type="EMBL" id="KAL0869471.1"/>
    </source>
</evidence>
<feature type="domain" description="CCHC-type" evidence="3">
    <location>
        <begin position="203"/>
        <end position="219"/>
    </location>
</feature>
<dbReference type="Proteomes" id="UP001549920">
    <property type="component" value="Unassembled WGS sequence"/>
</dbReference>
<dbReference type="PANTHER" id="PTHR33223:SF6">
    <property type="entry name" value="CCHC-TYPE DOMAIN-CONTAINING PROTEIN"/>
    <property type="match status" value="1"/>
</dbReference>
<feature type="transmembrane region" description="Helical" evidence="2">
    <location>
        <begin position="370"/>
        <end position="388"/>
    </location>
</feature>
<evidence type="ECO:0000313" key="5">
    <source>
        <dbReference type="Proteomes" id="UP001549920"/>
    </source>
</evidence>
<keyword evidence="2" id="KW-0472">Membrane</keyword>
<dbReference type="SUPFAM" id="SSF57756">
    <property type="entry name" value="Retrovirus zinc finger-like domains"/>
    <property type="match status" value="1"/>
</dbReference>
<proteinExistence type="predicted"/>
<keyword evidence="5" id="KW-1185">Reference proteome</keyword>
<organism evidence="4 5">
    <name type="scientific">Loxostege sticticalis</name>
    <name type="common">Beet webworm moth</name>
    <dbReference type="NCBI Taxonomy" id="481309"/>
    <lineage>
        <taxon>Eukaryota</taxon>
        <taxon>Metazoa</taxon>
        <taxon>Ecdysozoa</taxon>
        <taxon>Arthropoda</taxon>
        <taxon>Hexapoda</taxon>
        <taxon>Insecta</taxon>
        <taxon>Pterygota</taxon>
        <taxon>Neoptera</taxon>
        <taxon>Endopterygota</taxon>
        <taxon>Lepidoptera</taxon>
        <taxon>Glossata</taxon>
        <taxon>Ditrysia</taxon>
        <taxon>Pyraloidea</taxon>
        <taxon>Crambidae</taxon>
        <taxon>Pyraustinae</taxon>
        <taxon>Loxostege</taxon>
    </lineage>
</organism>
<feature type="region of interest" description="Disordered" evidence="1">
    <location>
        <begin position="275"/>
        <end position="304"/>
    </location>
</feature>
<keyword evidence="2" id="KW-0812">Transmembrane</keyword>
<dbReference type="InterPro" id="IPR005162">
    <property type="entry name" value="Retrotrans_gag_dom"/>
</dbReference>
<sequence>MSVKEENTSKSEKLTINVLTKFIKSYSGDRDTLPAFLTNCDNAISLAQPEQHHILCKYIISQLDGKAQLACSLKTFETWPELKSFLKSTFGEKKHSQHLLSDLQNCKQLHNESVTQFSLRIESCLTRLQADIHNSCTDKTQLSGRIAAMEDLALNIFIMGLKPNISTIVRCRDPTTLNDAITHAVSEEKLTNLNSISQRTPKTCSICKKQGHLSHECFHNKNNKPRSFTNNYHVPASTYPNKKPFHPSNNYNDKFCAYCKHKGHIISECRKRQYNNQHRGNNNSQPEPSAHTSSAAASPRGTTNASFPTRVHCCDTALGEDVNLNVNLFRIRACRNLQISTARTLLNHLIQTLLNLIILNLIHVLNLLNLIHVLNLLYLTHVLNLLYLDPKIRIRVLLNL</sequence>
<dbReference type="InterPro" id="IPR001878">
    <property type="entry name" value="Znf_CCHC"/>
</dbReference>
<dbReference type="EMBL" id="JBEUOH010000019">
    <property type="protein sequence ID" value="KAL0869471.1"/>
    <property type="molecule type" value="Genomic_DNA"/>
</dbReference>
<evidence type="ECO:0000256" key="1">
    <source>
        <dbReference type="SAM" id="MobiDB-lite"/>
    </source>
</evidence>
<comment type="caution">
    <text evidence="4">The sequence shown here is derived from an EMBL/GenBank/DDBJ whole genome shotgun (WGS) entry which is preliminary data.</text>
</comment>
<dbReference type="Pfam" id="PF03732">
    <property type="entry name" value="Retrotrans_gag"/>
    <property type="match status" value="1"/>
</dbReference>
<dbReference type="SMART" id="SM00343">
    <property type="entry name" value="ZnF_C2HC"/>
    <property type="match status" value="2"/>
</dbReference>
<dbReference type="InterPro" id="IPR036875">
    <property type="entry name" value="Znf_CCHC_sf"/>
</dbReference>
<evidence type="ECO:0000256" key="2">
    <source>
        <dbReference type="SAM" id="Phobius"/>
    </source>
</evidence>
<evidence type="ECO:0000259" key="3">
    <source>
        <dbReference type="SMART" id="SM00343"/>
    </source>
</evidence>
<dbReference type="Gene3D" id="4.10.60.10">
    <property type="entry name" value="Zinc finger, CCHC-type"/>
    <property type="match status" value="1"/>
</dbReference>
<keyword evidence="2" id="KW-1133">Transmembrane helix</keyword>
<feature type="compositionally biased region" description="Low complexity" evidence="1">
    <location>
        <begin position="289"/>
        <end position="298"/>
    </location>
</feature>
<reference evidence="4 5" key="1">
    <citation type="submission" date="2024-06" db="EMBL/GenBank/DDBJ databases">
        <title>A chromosome-level genome assembly of beet webworm, Loxostege sticticalis.</title>
        <authorList>
            <person name="Zhang Y."/>
        </authorList>
    </citation>
    <scope>NUCLEOTIDE SEQUENCE [LARGE SCALE GENOMIC DNA]</scope>
    <source>
        <strain evidence="4">AQ026</strain>
        <tissue evidence="4">Whole body</tissue>
    </source>
</reference>
<feature type="transmembrane region" description="Helical" evidence="2">
    <location>
        <begin position="345"/>
        <end position="364"/>
    </location>
</feature>
<feature type="compositionally biased region" description="Polar residues" evidence="1">
    <location>
        <begin position="275"/>
        <end position="287"/>
    </location>
</feature>
<protein>
    <recommendedName>
        <fullName evidence="3">CCHC-type domain-containing protein</fullName>
    </recommendedName>
</protein>